<evidence type="ECO:0000256" key="1">
    <source>
        <dbReference type="SAM" id="Phobius"/>
    </source>
</evidence>
<sequence>MGLTKDLLYFTCWSQHVSYEYRLCTRSKLTELLLVYVSYAIQACGSVCLQLHWECSSLTYATIFFYMCFPWLIGDLRKQ</sequence>
<evidence type="ECO:0000313" key="2">
    <source>
        <dbReference type="EnsemblMetazoa" id="GBRI006943-PA"/>
    </source>
</evidence>
<dbReference type="Proteomes" id="UP000091820">
    <property type="component" value="Unassembled WGS sequence"/>
</dbReference>
<reference evidence="3" key="1">
    <citation type="submission" date="2014-03" db="EMBL/GenBank/DDBJ databases">
        <authorList>
            <person name="Aksoy S."/>
            <person name="Warren W."/>
            <person name="Wilson R.K."/>
        </authorList>
    </citation>
    <scope>NUCLEOTIDE SEQUENCE [LARGE SCALE GENOMIC DNA]</scope>
    <source>
        <strain evidence="3">IAEA</strain>
    </source>
</reference>
<keyword evidence="1" id="KW-0472">Membrane</keyword>
<dbReference type="EnsemblMetazoa" id="GBRI006943-RA">
    <property type="protein sequence ID" value="GBRI006943-PA"/>
    <property type="gene ID" value="GBRI006943"/>
</dbReference>
<name>A0A1A9W5E1_9MUSC</name>
<proteinExistence type="predicted"/>
<dbReference type="VEuPathDB" id="VectorBase:GBRI006943"/>
<keyword evidence="1" id="KW-1133">Transmembrane helix</keyword>
<protein>
    <submittedName>
        <fullName evidence="2">Uncharacterized protein</fullName>
    </submittedName>
</protein>
<reference evidence="2" key="2">
    <citation type="submission" date="2020-05" db="UniProtKB">
        <authorList>
            <consortium name="EnsemblMetazoa"/>
        </authorList>
    </citation>
    <scope>IDENTIFICATION</scope>
    <source>
        <strain evidence="2">IAEA</strain>
    </source>
</reference>
<organism evidence="2 3">
    <name type="scientific">Glossina brevipalpis</name>
    <dbReference type="NCBI Taxonomy" id="37001"/>
    <lineage>
        <taxon>Eukaryota</taxon>
        <taxon>Metazoa</taxon>
        <taxon>Ecdysozoa</taxon>
        <taxon>Arthropoda</taxon>
        <taxon>Hexapoda</taxon>
        <taxon>Insecta</taxon>
        <taxon>Pterygota</taxon>
        <taxon>Neoptera</taxon>
        <taxon>Endopterygota</taxon>
        <taxon>Diptera</taxon>
        <taxon>Brachycera</taxon>
        <taxon>Muscomorpha</taxon>
        <taxon>Hippoboscoidea</taxon>
        <taxon>Glossinidae</taxon>
        <taxon>Glossina</taxon>
    </lineage>
</organism>
<evidence type="ECO:0000313" key="3">
    <source>
        <dbReference type="Proteomes" id="UP000091820"/>
    </source>
</evidence>
<keyword evidence="1" id="KW-0812">Transmembrane</keyword>
<feature type="transmembrane region" description="Helical" evidence="1">
    <location>
        <begin position="32"/>
        <end position="52"/>
    </location>
</feature>
<accession>A0A1A9W5E1</accession>
<keyword evidence="3" id="KW-1185">Reference proteome</keyword>
<dbReference type="AlphaFoldDB" id="A0A1A9W5E1"/>
<feature type="transmembrane region" description="Helical" evidence="1">
    <location>
        <begin position="58"/>
        <end position="76"/>
    </location>
</feature>